<evidence type="ECO:0000256" key="1">
    <source>
        <dbReference type="ARBA" id="ARBA00006914"/>
    </source>
</evidence>
<keyword evidence="6" id="KW-1185">Reference proteome</keyword>
<feature type="domain" description="AAA+ ATPase" evidence="4">
    <location>
        <begin position="503"/>
        <end position="635"/>
    </location>
</feature>
<dbReference type="STRING" id="1453999.AW06_004373"/>
<keyword evidence="2" id="KW-0547">Nucleotide-binding</keyword>
<dbReference type="InterPro" id="IPR050221">
    <property type="entry name" value="26S_Proteasome_ATPase"/>
</dbReference>
<keyword evidence="5" id="KW-0482">Metalloprotease</keyword>
<dbReference type="SMART" id="SM00382">
    <property type="entry name" value="AAA"/>
    <property type="match status" value="2"/>
</dbReference>
<dbReference type="CDD" id="cd19481">
    <property type="entry name" value="RecA-like_protease"/>
    <property type="match status" value="1"/>
</dbReference>
<dbReference type="GO" id="GO:0005524">
    <property type="term" value="F:ATP binding"/>
    <property type="evidence" value="ECO:0007669"/>
    <property type="project" value="UniProtKB-KW"/>
</dbReference>
<dbReference type="SUPFAM" id="SSF52540">
    <property type="entry name" value="P-loop containing nucleoside triphosphate hydrolases"/>
    <property type="match status" value="2"/>
</dbReference>
<evidence type="ECO:0000256" key="3">
    <source>
        <dbReference type="ARBA" id="ARBA00022840"/>
    </source>
</evidence>
<reference evidence="5" key="1">
    <citation type="submission" date="2014-02" db="EMBL/GenBank/DDBJ databases">
        <title>Expanding our view of genomic diversity in Candidatus Accumulibacter clades.</title>
        <authorList>
            <person name="Skennerton C.T."/>
            <person name="Barr J.J."/>
            <person name="Slater F.R."/>
            <person name="Bond P.L."/>
            <person name="Tyson G.W."/>
        </authorList>
    </citation>
    <scope>NUCLEOTIDE SEQUENCE [LARGE SCALE GENOMIC DNA]</scope>
</reference>
<organism evidence="5 6">
    <name type="scientific">Candidatus Accumulibacter cognatus</name>
    <dbReference type="NCBI Taxonomy" id="2954383"/>
    <lineage>
        <taxon>Bacteria</taxon>
        <taxon>Pseudomonadati</taxon>
        <taxon>Pseudomonadota</taxon>
        <taxon>Betaproteobacteria</taxon>
        <taxon>Candidatus Accumulibacter</taxon>
    </lineage>
</organism>
<dbReference type="GO" id="GO:0008237">
    <property type="term" value="F:metallopeptidase activity"/>
    <property type="evidence" value="ECO:0007669"/>
    <property type="project" value="UniProtKB-KW"/>
</dbReference>
<dbReference type="GO" id="GO:0006508">
    <property type="term" value="P:proteolysis"/>
    <property type="evidence" value="ECO:0007669"/>
    <property type="project" value="UniProtKB-KW"/>
</dbReference>
<protein>
    <submittedName>
        <fullName evidence="5">ATP-dependent zinc metalloprotease FtsH</fullName>
        <ecNumber evidence="5">3.4.24.-</ecNumber>
    </submittedName>
</protein>
<dbReference type="InterPro" id="IPR054472">
    <property type="entry name" value="WHD"/>
</dbReference>
<keyword evidence="5" id="KW-0378">Hydrolase</keyword>
<dbReference type="Proteomes" id="UP000021315">
    <property type="component" value="Unassembled WGS sequence"/>
</dbReference>
<evidence type="ECO:0000313" key="6">
    <source>
        <dbReference type="Proteomes" id="UP000021315"/>
    </source>
</evidence>
<dbReference type="AlphaFoldDB" id="A0A080MC16"/>
<dbReference type="Pfam" id="PF22977">
    <property type="entry name" value="WHD"/>
    <property type="match status" value="1"/>
</dbReference>
<dbReference type="InterPro" id="IPR003959">
    <property type="entry name" value="ATPase_AAA_core"/>
</dbReference>
<dbReference type="Pfam" id="PF00004">
    <property type="entry name" value="AAA"/>
    <property type="match status" value="1"/>
</dbReference>
<keyword evidence="3" id="KW-0067">ATP-binding</keyword>
<proteinExistence type="inferred from homology"/>
<gene>
    <name evidence="5" type="primary">ftsH_3</name>
    <name evidence="5" type="ORF">AW06_004373</name>
</gene>
<dbReference type="PANTHER" id="PTHR23073">
    <property type="entry name" value="26S PROTEASOME REGULATORY SUBUNIT"/>
    <property type="match status" value="1"/>
</dbReference>
<feature type="domain" description="AAA+ ATPase" evidence="4">
    <location>
        <begin position="245"/>
        <end position="365"/>
    </location>
</feature>
<sequence length="715" mass="78946">MNALNAPDSDSAFQDLQPAWQRLDRLLQAAVAAAQSVYGPAAAADPYRGLYIGLGEVETLLARQPGIPVLQNAARELPLSEALGERCRLRRLASAFQLSPFDLDLLLVALAPEVDLRYERLYAYLQDDVTRRRPSIDLAFNLLCTSPEDKLARRAHVAAAAPLCRHALLSLLADPQQLRPPLLAQYLKLDGQIIAYLLADDSLDARLTACCEWAEPTATFADLPVGSELKKAITGMAIQARERQQPLRLYLQGPPGVGKRGLAEALAVLLGVPLLVADLARTPIDVDEFTAVLTVLFRTALLQEAMLYCTGLDTLLAGEHARRYQDLLNRIGSHAGVVILAGSQAWRPAADPTRTIQAIRFPAIDFWQRRSYLQTCLAANGIALAANELEALAGRLQLTPEQISGTVAGAVHLARWRDALTATRPDETPNSQPTLAELFAAARAQADHHLHDLARKITPRYTWDDLVLPADELAQLHEICQQAKHRHTVYDQWGFGRKPALGKGLNVLFSGPPGTGKTMAGDVIANELSLTLYKIDLSQVVSKYIGETEKNLERIFTAAQSTHAILFFDEADALFGKRSEVRDAHDRYANIEVGYLLQKMEEYEGVAILATNLRSHMDDAFVRRMHAIVEFPFPDELHRRRIWEVMLPPEAPLAEDVDLAVLAREVRLAGGNIRNIVLTAAFYAADAGETIGMSHLLRSARREHQKIGRTWNEVK</sequence>
<dbReference type="InterPro" id="IPR003593">
    <property type="entry name" value="AAA+_ATPase"/>
</dbReference>
<dbReference type="EMBL" id="JDST02000148">
    <property type="protein sequence ID" value="KFB74689.1"/>
    <property type="molecule type" value="Genomic_DNA"/>
</dbReference>
<keyword evidence="5" id="KW-0645">Protease</keyword>
<evidence type="ECO:0000256" key="2">
    <source>
        <dbReference type="ARBA" id="ARBA00022741"/>
    </source>
</evidence>
<comment type="caution">
    <text evidence="5">The sequence shown here is derived from an EMBL/GenBank/DDBJ whole genome shotgun (WGS) entry which is preliminary data.</text>
</comment>
<dbReference type="GO" id="GO:0016887">
    <property type="term" value="F:ATP hydrolysis activity"/>
    <property type="evidence" value="ECO:0007669"/>
    <property type="project" value="InterPro"/>
</dbReference>
<comment type="similarity">
    <text evidence="1">Belongs to the AAA ATPase family.</text>
</comment>
<name>A0A080MC16_9PROT</name>
<dbReference type="Gene3D" id="3.40.50.300">
    <property type="entry name" value="P-loop containing nucleotide triphosphate hydrolases"/>
    <property type="match status" value="2"/>
</dbReference>
<dbReference type="InterPro" id="IPR027417">
    <property type="entry name" value="P-loop_NTPase"/>
</dbReference>
<evidence type="ECO:0000313" key="5">
    <source>
        <dbReference type="EMBL" id="KFB74689.1"/>
    </source>
</evidence>
<dbReference type="EC" id="3.4.24.-" evidence="5"/>
<evidence type="ECO:0000259" key="4">
    <source>
        <dbReference type="SMART" id="SM00382"/>
    </source>
</evidence>
<accession>A0A080MC16</accession>